<dbReference type="AlphaFoldDB" id="A0A0F6AD48"/>
<proteinExistence type="predicted"/>
<dbReference type="Pfam" id="PF24819">
    <property type="entry name" value="DUF7710"/>
    <property type="match status" value="1"/>
</dbReference>
<dbReference type="Proteomes" id="UP000033434">
    <property type="component" value="Unassembled WGS sequence"/>
</dbReference>
<name>A0A0F6AD48_9GAMM</name>
<evidence type="ECO:0000313" key="2">
    <source>
        <dbReference type="EMBL" id="KKE84142.1"/>
    </source>
</evidence>
<dbReference type="RefSeq" id="WP_046355419.1">
    <property type="nucleotide sequence ID" value="NZ_AUXW01000138.1"/>
</dbReference>
<evidence type="ECO:0000313" key="3">
    <source>
        <dbReference type="Proteomes" id="UP000033434"/>
    </source>
</evidence>
<evidence type="ECO:0000259" key="1">
    <source>
        <dbReference type="Pfam" id="PF24819"/>
    </source>
</evidence>
<dbReference type="InterPro" id="IPR056127">
    <property type="entry name" value="DUF7710"/>
</dbReference>
<sequence length="90" mass="10265">MKESVWVFHGDGATFSSGVFSEYSKAQSWIKKHGLTGLLTEYPLNNGAYDWCVEMDYFTPKKPLHHEGKFIGSFTSASQPHFRFENGEEL</sequence>
<reference evidence="2 3" key="1">
    <citation type="journal article" date="2015" name="BMC Genomics">
        <title>Genome mining reveals unlocked bioactive potential of marine Gram-negative bacteria.</title>
        <authorList>
            <person name="Machado H."/>
            <person name="Sonnenschein E.C."/>
            <person name="Melchiorsen J."/>
            <person name="Gram L."/>
        </authorList>
    </citation>
    <scope>NUCLEOTIDE SEQUENCE [LARGE SCALE GENOMIC DNA]</scope>
    <source>
        <strain evidence="2 3">S4054</strain>
    </source>
</reference>
<organism evidence="2 3">
    <name type="scientific">Pseudoalteromonas luteoviolacea S4054</name>
    <dbReference type="NCBI Taxonomy" id="1129367"/>
    <lineage>
        <taxon>Bacteria</taxon>
        <taxon>Pseudomonadati</taxon>
        <taxon>Pseudomonadota</taxon>
        <taxon>Gammaproteobacteria</taxon>
        <taxon>Alteromonadales</taxon>
        <taxon>Pseudoalteromonadaceae</taxon>
        <taxon>Pseudoalteromonas</taxon>
    </lineage>
</organism>
<accession>A0A0F6AD48</accession>
<comment type="caution">
    <text evidence="2">The sequence shown here is derived from an EMBL/GenBank/DDBJ whole genome shotgun (WGS) entry which is preliminary data.</text>
</comment>
<protein>
    <recommendedName>
        <fullName evidence="1">DUF7710 domain-containing protein</fullName>
    </recommendedName>
</protein>
<dbReference type="PATRIC" id="fig|1129367.4.peg.1696"/>
<feature type="domain" description="DUF7710" evidence="1">
    <location>
        <begin position="5"/>
        <end position="89"/>
    </location>
</feature>
<gene>
    <name evidence="2" type="ORF">N479_09590</name>
</gene>
<dbReference type="EMBL" id="AUXW01000138">
    <property type="protein sequence ID" value="KKE84142.1"/>
    <property type="molecule type" value="Genomic_DNA"/>
</dbReference>